<evidence type="ECO:0000256" key="2">
    <source>
        <dbReference type="SAM" id="MobiDB-lite"/>
    </source>
</evidence>
<feature type="signal peptide" evidence="4">
    <location>
        <begin position="1"/>
        <end position="21"/>
    </location>
</feature>
<feature type="compositionally biased region" description="Polar residues" evidence="2">
    <location>
        <begin position="747"/>
        <end position="762"/>
    </location>
</feature>
<keyword evidence="1" id="KW-0175">Coiled coil</keyword>
<evidence type="ECO:0000256" key="3">
    <source>
        <dbReference type="SAM" id="Phobius"/>
    </source>
</evidence>
<keyword evidence="3" id="KW-0812">Transmembrane</keyword>
<dbReference type="AlphaFoldDB" id="A0AAE0TBF1"/>
<keyword evidence="4" id="KW-0732">Signal</keyword>
<evidence type="ECO:0000256" key="4">
    <source>
        <dbReference type="SAM" id="SignalP"/>
    </source>
</evidence>
<sequence>MEPYFIVLIVLILHGASVSIGQTLDRRIFEQCYGSMWNNYLTASCDTGQVISIISLQAFAKRRDTGCPQEETAQTPLPSGSCCRYNESDCGDIYLGDGLTHYLSCNGRQDCTGIPIAWMDTPCHTGQYLNKTNYMRMEYECVPSIGTVDLNLITTNNTVHIWNPKYPDGNTFPPGYTWTCSVEASCQTTIVVTAMFLQFLKLASGVCGQRVTIEENVQKKEISCESNNNYNRTEVYTSSSHFIKFTVNNNVASNRDWRFWFRFKGDQNDSYVTIGCGSYSRNSANIPSPGNCSAMSSTQTPLTSLAPVPANSGGQNGNNNQGDKILLIAILVPLAVLLIIVIVVVILCCRESIAQKCCYGQTEKVYPDVFDVPVTHNKTAPIATTLGGDKKKSLIRRATTHSLSYSNADEMKGHEKQRKLQLRKHATEMQLLKSPLQKRSLSSLQEKKSKLPAIFGISDHEVDAELMEDVKEERKERKRRKKEKKRRKLEAKLRLLEEEQQMYRMGYDGYVPNRAATGPFRVAGYAASAFRPPVMRPYYPGSGQENYYIPVHNMYEPQLPLAGSVYGYPATQHQNLQNIPVNGTASVRSTSTPASADGNSRDAHTQSTFVASSLRGTPAQPIPMTSSFRGASVQPSMTGSFRVPLIQRKSTLTGAPVSMDGGYHDEPINVEGSFHGGQIPMDGTFRGAPSLHRHPSAMSYSQRAGEAPLIFHTGQSDGQFVPQGYMYEPYENPALSRWRSASRATHLQTGGPSLEIGSNNPNEGEGIQVYDV</sequence>
<dbReference type="EMBL" id="JAEAOA010001003">
    <property type="protein sequence ID" value="KAK3606668.1"/>
    <property type="molecule type" value="Genomic_DNA"/>
</dbReference>
<reference evidence="5" key="1">
    <citation type="journal article" date="2021" name="Genome Biol. Evol.">
        <title>A High-Quality Reference Genome for a Parasitic Bivalve with Doubly Uniparental Inheritance (Bivalvia: Unionida).</title>
        <authorList>
            <person name="Smith C.H."/>
        </authorList>
    </citation>
    <scope>NUCLEOTIDE SEQUENCE</scope>
    <source>
        <strain evidence="5">CHS0354</strain>
    </source>
</reference>
<feature type="coiled-coil region" evidence="1">
    <location>
        <begin position="467"/>
        <end position="502"/>
    </location>
</feature>
<evidence type="ECO:0000256" key="1">
    <source>
        <dbReference type="SAM" id="Coils"/>
    </source>
</evidence>
<protein>
    <recommendedName>
        <fullName evidence="7">CUB domain-containing protein</fullName>
    </recommendedName>
</protein>
<accession>A0AAE0TBF1</accession>
<keyword evidence="3" id="KW-0472">Membrane</keyword>
<dbReference type="Proteomes" id="UP001195483">
    <property type="component" value="Unassembled WGS sequence"/>
</dbReference>
<reference evidence="5" key="3">
    <citation type="submission" date="2023-05" db="EMBL/GenBank/DDBJ databases">
        <authorList>
            <person name="Smith C.H."/>
        </authorList>
    </citation>
    <scope>NUCLEOTIDE SEQUENCE</scope>
    <source>
        <strain evidence="5">CHS0354</strain>
        <tissue evidence="5">Mantle</tissue>
    </source>
</reference>
<name>A0AAE0TBF1_9BIVA</name>
<feature type="compositionally biased region" description="Polar residues" evidence="2">
    <location>
        <begin position="583"/>
        <end position="598"/>
    </location>
</feature>
<keyword evidence="3" id="KW-1133">Transmembrane helix</keyword>
<gene>
    <name evidence="5" type="ORF">CHS0354_016042</name>
</gene>
<keyword evidence="6" id="KW-1185">Reference proteome</keyword>
<evidence type="ECO:0008006" key="7">
    <source>
        <dbReference type="Google" id="ProtNLM"/>
    </source>
</evidence>
<evidence type="ECO:0000313" key="6">
    <source>
        <dbReference type="Proteomes" id="UP001195483"/>
    </source>
</evidence>
<evidence type="ECO:0000313" key="5">
    <source>
        <dbReference type="EMBL" id="KAK3606668.1"/>
    </source>
</evidence>
<feature type="transmembrane region" description="Helical" evidence="3">
    <location>
        <begin position="325"/>
        <end position="349"/>
    </location>
</feature>
<comment type="caution">
    <text evidence="5">The sequence shown here is derived from an EMBL/GenBank/DDBJ whole genome shotgun (WGS) entry which is preliminary data.</text>
</comment>
<proteinExistence type="predicted"/>
<organism evidence="5 6">
    <name type="scientific">Potamilus streckersoni</name>
    <dbReference type="NCBI Taxonomy" id="2493646"/>
    <lineage>
        <taxon>Eukaryota</taxon>
        <taxon>Metazoa</taxon>
        <taxon>Spiralia</taxon>
        <taxon>Lophotrochozoa</taxon>
        <taxon>Mollusca</taxon>
        <taxon>Bivalvia</taxon>
        <taxon>Autobranchia</taxon>
        <taxon>Heteroconchia</taxon>
        <taxon>Palaeoheterodonta</taxon>
        <taxon>Unionida</taxon>
        <taxon>Unionoidea</taxon>
        <taxon>Unionidae</taxon>
        <taxon>Ambleminae</taxon>
        <taxon>Lampsilini</taxon>
        <taxon>Potamilus</taxon>
    </lineage>
</organism>
<feature type="region of interest" description="Disordered" evidence="2">
    <location>
        <begin position="583"/>
        <end position="605"/>
    </location>
</feature>
<reference evidence="5" key="2">
    <citation type="journal article" date="2021" name="Genome Biol. Evol.">
        <title>Developing a high-quality reference genome for a parasitic bivalve with doubly uniparental inheritance (Bivalvia: Unionida).</title>
        <authorList>
            <person name="Smith C.H."/>
        </authorList>
    </citation>
    <scope>NUCLEOTIDE SEQUENCE</scope>
    <source>
        <strain evidence="5">CHS0354</strain>
        <tissue evidence="5">Mantle</tissue>
    </source>
</reference>
<dbReference type="CDD" id="cd22823">
    <property type="entry name" value="Gal_Rha_Lectin"/>
    <property type="match status" value="1"/>
</dbReference>
<feature type="region of interest" description="Disordered" evidence="2">
    <location>
        <begin position="747"/>
        <end position="772"/>
    </location>
</feature>
<feature type="chain" id="PRO_5041900739" description="CUB domain-containing protein" evidence="4">
    <location>
        <begin position="22"/>
        <end position="772"/>
    </location>
</feature>